<keyword evidence="1" id="KW-1133">Transmembrane helix</keyword>
<dbReference type="PANTHER" id="PTHR14873">
    <property type="entry name" value="OS06G0694100 PROTEIN"/>
    <property type="match status" value="1"/>
</dbReference>
<dbReference type="Proteomes" id="UP000326939">
    <property type="component" value="Chromosome 8"/>
</dbReference>
<keyword evidence="1" id="KW-0472">Membrane</keyword>
<reference evidence="3" key="1">
    <citation type="journal article" date="2019" name="Gigascience">
        <title>De novo genome assembly of the endangered Acer yangbiense, a plant species with extremely small populations endemic to Yunnan Province, China.</title>
        <authorList>
            <person name="Yang J."/>
            <person name="Wariss H.M."/>
            <person name="Tao L."/>
            <person name="Zhang R."/>
            <person name="Yun Q."/>
            <person name="Hollingsworth P."/>
            <person name="Dao Z."/>
            <person name="Luo G."/>
            <person name="Guo H."/>
            <person name="Ma Y."/>
            <person name="Sun W."/>
        </authorList>
    </citation>
    <scope>NUCLEOTIDE SEQUENCE [LARGE SCALE GENOMIC DNA]</scope>
    <source>
        <strain evidence="3">cv. br00</strain>
    </source>
</reference>
<proteinExistence type="predicted"/>
<dbReference type="SUPFAM" id="SSF48371">
    <property type="entry name" value="ARM repeat"/>
    <property type="match status" value="1"/>
</dbReference>
<evidence type="ECO:0000313" key="3">
    <source>
        <dbReference type="Proteomes" id="UP000326939"/>
    </source>
</evidence>
<keyword evidence="3" id="KW-1185">Reference proteome</keyword>
<evidence type="ECO:0000313" key="2">
    <source>
        <dbReference type="EMBL" id="KAB5544329.1"/>
    </source>
</evidence>
<gene>
    <name evidence="2" type="ORF">DKX38_012441</name>
</gene>
<accession>A0A5N5LNL2</accession>
<evidence type="ECO:0000256" key="1">
    <source>
        <dbReference type="SAM" id="Phobius"/>
    </source>
</evidence>
<feature type="transmembrane region" description="Helical" evidence="1">
    <location>
        <begin position="307"/>
        <end position="328"/>
    </location>
</feature>
<dbReference type="PANTHER" id="PTHR14873:SF1">
    <property type="entry name" value="OS06G0694100 PROTEIN"/>
    <property type="match status" value="1"/>
</dbReference>
<name>A0A5N5LNL2_9ROSI</name>
<comment type="caution">
    <text evidence="2">The sequence shown here is derived from an EMBL/GenBank/DDBJ whole genome shotgun (WGS) entry which is preliminary data.</text>
</comment>
<protein>
    <submittedName>
        <fullName evidence="2">Uncharacterized protein</fullName>
    </submittedName>
</protein>
<dbReference type="EMBL" id="VDCV01000008">
    <property type="protein sequence ID" value="KAB5544329.1"/>
    <property type="molecule type" value="Genomic_DNA"/>
</dbReference>
<organism evidence="2 3">
    <name type="scientific">Salix brachista</name>
    <dbReference type="NCBI Taxonomy" id="2182728"/>
    <lineage>
        <taxon>Eukaryota</taxon>
        <taxon>Viridiplantae</taxon>
        <taxon>Streptophyta</taxon>
        <taxon>Embryophyta</taxon>
        <taxon>Tracheophyta</taxon>
        <taxon>Spermatophyta</taxon>
        <taxon>Magnoliopsida</taxon>
        <taxon>eudicotyledons</taxon>
        <taxon>Gunneridae</taxon>
        <taxon>Pentapetalae</taxon>
        <taxon>rosids</taxon>
        <taxon>fabids</taxon>
        <taxon>Malpighiales</taxon>
        <taxon>Salicaceae</taxon>
        <taxon>Saliceae</taxon>
        <taxon>Salix</taxon>
    </lineage>
</organism>
<sequence>MKNKRKRARLERQKMWDSLSALHALLIQLSETILNPLSQIPYTPPEGTPLSPKSTLVSLLSFKNSNPNPNNNAITETQLFNSIKDFTLACALLSSSQSSTHELISWIPKNLAIEANSAFKELSNAYVGSDLGGRNERRISELLGVVCGGDGLVNEEKRLVIELLPEVLPLLKDAIKESSIEKSADGDEISAASARAPVGSAIVAAYQFRWFVTQVDYPHLGKLCNFVIPCALTALDHWSPQVKGQGMISFTHLAKNVNAAELSQYEDVILDACCQNIVSDDEIWFEKMLNEMLGHLERQPRNKDRRVAWLTFVEPLLHGIGLVLVAHFRRIFPLFFKWLHADDDETVLLVLERVHTIMRLTWIRNTPFLERLVDELALLYKEAALRIAREQIRSSVLEILILLQQCKGLQFKAAWDKHSNDVNLTGLCLSLSGNTTNTVDAHADQFHGDSLQRSSQPLKPQ</sequence>
<keyword evidence="1" id="KW-0812">Transmembrane</keyword>
<dbReference type="AlphaFoldDB" id="A0A5N5LNL2"/>
<dbReference type="InterPro" id="IPR016024">
    <property type="entry name" value="ARM-type_fold"/>
</dbReference>